<evidence type="ECO:0000313" key="15">
    <source>
        <dbReference type="Proteomes" id="UP001500665"/>
    </source>
</evidence>
<dbReference type="PANTHER" id="PTHR43297">
    <property type="entry name" value="OLIGOPEPTIDE TRANSPORT ATP-BINDING PROTEIN APPD"/>
    <property type="match status" value="1"/>
</dbReference>
<protein>
    <submittedName>
        <fullName evidence="14">Dipeptide/oligopeptide/nickel ABC transporter permease/ATP-binding protein</fullName>
    </submittedName>
</protein>
<dbReference type="InterPro" id="IPR017871">
    <property type="entry name" value="ABC_transporter-like_CS"/>
</dbReference>
<keyword evidence="4 11" id="KW-0813">Transport</keyword>
<comment type="similarity">
    <text evidence="3">Belongs to the ABC transporter superfamily.</text>
</comment>
<dbReference type="Pfam" id="PF00005">
    <property type="entry name" value="ABC_tran"/>
    <property type="match status" value="1"/>
</dbReference>
<sequence>MRTVLSGLTGTLRRLSTASRIALGFILAVAVLGLLAPLISVHDPLLTGTPQQPPSAEHWFGTDRVGRDVFARIAYGTRWSLAIGLGATALSLLAGAVLGSLAATSRKAVDELIMRALDVVMAFPMIALAAVMVTVFGNSLPVLICTIAFLFVPQITRVIRANVLSQYGEDYVNAERVVGAGRFHILSRHVVINCAAPILVYCTVLVANAIVFEASLSFIGAGVQDPDPSWGSVIAYGKALVLSGGWWATFFPGVFILLTVLALNVLSEGVSDAWAAPAARANPAAIRKATDPLESPEAATGPIAPVALSEGLRKAGERLAARARPLPEGEPLLQVRDLAIGFAERHDGVDIVDRISFEVRPGEVLGLVGESGCGKSLTSLAIMGLEPKGARIGGQILFDGRDLLTLSAGERRRLLGHDMAMIYQDALSSLNPAMTIQAQLKQVHRRGGTRTPAELLELVGLDPARTLRSYPHELSGGQRQRVLIAMALSRDPRLIVADEPTTALDVTVQAQVMQLLLRLREELGFALILVSHDLALVSDITDRVVVMYGGQIVECGATPQVVGGPRHHYARGLLDSVLSLEAADTRLAQIRGVVPSPAAFPKGCRFADRCAAATELCATTHPELAGERSAHAFACHHPIAGGVGEAAAGPAKTLTGGLS</sequence>
<dbReference type="InterPro" id="IPR050388">
    <property type="entry name" value="ABC_Ni/Peptide_Import"/>
</dbReference>
<evidence type="ECO:0000256" key="9">
    <source>
        <dbReference type="ARBA" id="ARBA00022989"/>
    </source>
</evidence>
<keyword evidence="10 11" id="KW-0472">Membrane</keyword>
<dbReference type="CDD" id="cd06261">
    <property type="entry name" value="TM_PBP2"/>
    <property type="match status" value="1"/>
</dbReference>
<comment type="similarity">
    <text evidence="11">Belongs to the binding-protein-dependent transport system permease family.</text>
</comment>
<dbReference type="Gene3D" id="3.40.50.300">
    <property type="entry name" value="P-loop containing nucleotide triphosphate hydrolases"/>
    <property type="match status" value="1"/>
</dbReference>
<keyword evidence="15" id="KW-1185">Reference proteome</keyword>
<dbReference type="PROSITE" id="PS50928">
    <property type="entry name" value="ABC_TM1"/>
    <property type="match status" value="1"/>
</dbReference>
<evidence type="ECO:0000313" key="14">
    <source>
        <dbReference type="EMBL" id="GAA0951597.1"/>
    </source>
</evidence>
<dbReference type="InterPro" id="IPR013563">
    <property type="entry name" value="Oligopep_ABC_C"/>
</dbReference>
<feature type="transmembrane region" description="Helical" evidence="11">
    <location>
        <begin position="140"/>
        <end position="159"/>
    </location>
</feature>
<evidence type="ECO:0000256" key="5">
    <source>
        <dbReference type="ARBA" id="ARBA00022475"/>
    </source>
</evidence>
<feature type="transmembrane region" description="Helical" evidence="11">
    <location>
        <begin position="190"/>
        <end position="212"/>
    </location>
</feature>
<dbReference type="InterPro" id="IPR003593">
    <property type="entry name" value="AAA+_ATPase"/>
</dbReference>
<dbReference type="Proteomes" id="UP001500665">
    <property type="component" value="Unassembled WGS sequence"/>
</dbReference>
<dbReference type="Pfam" id="PF00528">
    <property type="entry name" value="BPD_transp_1"/>
    <property type="match status" value="1"/>
</dbReference>
<dbReference type="InterPro" id="IPR000515">
    <property type="entry name" value="MetI-like"/>
</dbReference>
<evidence type="ECO:0000259" key="13">
    <source>
        <dbReference type="PROSITE" id="PS50928"/>
    </source>
</evidence>
<dbReference type="PANTHER" id="PTHR43297:SF2">
    <property type="entry name" value="DIPEPTIDE TRANSPORT ATP-BINDING PROTEIN DPPD"/>
    <property type="match status" value="1"/>
</dbReference>
<comment type="caution">
    <text evidence="14">The sequence shown here is derived from an EMBL/GenBank/DDBJ whole genome shotgun (WGS) entry which is preliminary data.</text>
</comment>
<dbReference type="InterPro" id="IPR003439">
    <property type="entry name" value="ABC_transporter-like_ATP-bd"/>
</dbReference>
<comment type="subcellular location">
    <subcellularLocation>
        <location evidence="11">Cell membrane</location>
        <topology evidence="11">Multi-pass membrane protein</topology>
    </subcellularLocation>
    <subcellularLocation>
        <location evidence="2">Cell membrane</location>
        <topology evidence="2">Peripheral membrane protein</topology>
    </subcellularLocation>
    <subcellularLocation>
        <location evidence="1">Membrane</location>
        <topology evidence="1">Multi-pass membrane protein</topology>
    </subcellularLocation>
</comment>
<dbReference type="CDD" id="cd03257">
    <property type="entry name" value="ABC_NikE_OppD_transporters"/>
    <property type="match status" value="1"/>
</dbReference>
<dbReference type="NCBIfam" id="TIGR01727">
    <property type="entry name" value="oligo_HPY"/>
    <property type="match status" value="1"/>
</dbReference>
<keyword evidence="8" id="KW-0067">ATP-binding</keyword>
<reference evidence="14 15" key="1">
    <citation type="journal article" date="2019" name="Int. J. Syst. Evol. Microbiol.">
        <title>The Global Catalogue of Microorganisms (GCM) 10K type strain sequencing project: providing services to taxonomists for standard genome sequencing and annotation.</title>
        <authorList>
            <consortium name="The Broad Institute Genomics Platform"/>
            <consortium name="The Broad Institute Genome Sequencing Center for Infectious Disease"/>
            <person name="Wu L."/>
            <person name="Ma J."/>
        </authorList>
    </citation>
    <scope>NUCLEOTIDE SEQUENCE [LARGE SCALE GENOMIC DNA]</scope>
    <source>
        <strain evidence="14 15">JCM 10696</strain>
    </source>
</reference>
<evidence type="ECO:0000256" key="11">
    <source>
        <dbReference type="RuleBase" id="RU363032"/>
    </source>
</evidence>
<dbReference type="PROSITE" id="PS00211">
    <property type="entry name" value="ABC_TRANSPORTER_1"/>
    <property type="match status" value="1"/>
</dbReference>
<feature type="domain" description="ABC transporter" evidence="12">
    <location>
        <begin position="333"/>
        <end position="574"/>
    </location>
</feature>
<evidence type="ECO:0000256" key="3">
    <source>
        <dbReference type="ARBA" id="ARBA00005417"/>
    </source>
</evidence>
<keyword evidence="6 11" id="KW-0812">Transmembrane</keyword>
<dbReference type="EMBL" id="BAAAHH010000011">
    <property type="protein sequence ID" value="GAA0951597.1"/>
    <property type="molecule type" value="Genomic_DNA"/>
</dbReference>
<dbReference type="Pfam" id="PF08352">
    <property type="entry name" value="oligo_HPY"/>
    <property type="match status" value="1"/>
</dbReference>
<evidence type="ECO:0000256" key="7">
    <source>
        <dbReference type="ARBA" id="ARBA00022741"/>
    </source>
</evidence>
<dbReference type="PROSITE" id="PS50893">
    <property type="entry name" value="ABC_TRANSPORTER_2"/>
    <property type="match status" value="1"/>
</dbReference>
<dbReference type="SUPFAM" id="SSF52540">
    <property type="entry name" value="P-loop containing nucleoside triphosphate hydrolases"/>
    <property type="match status" value="1"/>
</dbReference>
<organism evidence="14 15">
    <name type="scientific">Actinocorallia libanotica</name>
    <dbReference type="NCBI Taxonomy" id="46162"/>
    <lineage>
        <taxon>Bacteria</taxon>
        <taxon>Bacillati</taxon>
        <taxon>Actinomycetota</taxon>
        <taxon>Actinomycetes</taxon>
        <taxon>Streptosporangiales</taxon>
        <taxon>Thermomonosporaceae</taxon>
        <taxon>Actinocorallia</taxon>
    </lineage>
</organism>
<feature type="transmembrane region" description="Helical" evidence="11">
    <location>
        <begin position="246"/>
        <end position="266"/>
    </location>
</feature>
<evidence type="ECO:0000259" key="12">
    <source>
        <dbReference type="PROSITE" id="PS50893"/>
    </source>
</evidence>
<dbReference type="RefSeq" id="WP_344241348.1">
    <property type="nucleotide sequence ID" value="NZ_BAAAHH010000011.1"/>
</dbReference>
<dbReference type="InterPro" id="IPR027417">
    <property type="entry name" value="P-loop_NTPase"/>
</dbReference>
<feature type="domain" description="ABC transmembrane type-1" evidence="13">
    <location>
        <begin position="77"/>
        <end position="267"/>
    </location>
</feature>
<keyword evidence="5" id="KW-1003">Cell membrane</keyword>
<feature type="transmembrane region" description="Helical" evidence="11">
    <location>
        <begin position="79"/>
        <end position="104"/>
    </location>
</feature>
<dbReference type="Gene3D" id="1.10.3720.10">
    <property type="entry name" value="MetI-like"/>
    <property type="match status" value="1"/>
</dbReference>
<keyword evidence="9 11" id="KW-1133">Transmembrane helix</keyword>
<gene>
    <name evidence="14" type="ORF">GCM10009550_31400</name>
</gene>
<evidence type="ECO:0000256" key="2">
    <source>
        <dbReference type="ARBA" id="ARBA00004202"/>
    </source>
</evidence>
<name>A0ABN1R446_9ACTN</name>
<evidence type="ECO:0000256" key="8">
    <source>
        <dbReference type="ARBA" id="ARBA00022840"/>
    </source>
</evidence>
<keyword evidence="7" id="KW-0547">Nucleotide-binding</keyword>
<evidence type="ECO:0000256" key="10">
    <source>
        <dbReference type="ARBA" id="ARBA00023136"/>
    </source>
</evidence>
<dbReference type="SUPFAM" id="SSF161098">
    <property type="entry name" value="MetI-like"/>
    <property type="match status" value="1"/>
</dbReference>
<dbReference type="SMART" id="SM00382">
    <property type="entry name" value="AAA"/>
    <property type="match status" value="1"/>
</dbReference>
<feature type="transmembrane region" description="Helical" evidence="11">
    <location>
        <begin position="116"/>
        <end position="134"/>
    </location>
</feature>
<dbReference type="InterPro" id="IPR035906">
    <property type="entry name" value="MetI-like_sf"/>
</dbReference>
<evidence type="ECO:0000256" key="6">
    <source>
        <dbReference type="ARBA" id="ARBA00022692"/>
    </source>
</evidence>
<evidence type="ECO:0000256" key="1">
    <source>
        <dbReference type="ARBA" id="ARBA00004141"/>
    </source>
</evidence>
<accession>A0ABN1R446</accession>
<evidence type="ECO:0000256" key="4">
    <source>
        <dbReference type="ARBA" id="ARBA00022448"/>
    </source>
</evidence>
<proteinExistence type="inferred from homology"/>
<feature type="transmembrane region" description="Helical" evidence="11">
    <location>
        <begin position="21"/>
        <end position="40"/>
    </location>
</feature>